<dbReference type="InterPro" id="IPR039561">
    <property type="entry name" value="Peptidase_M15C"/>
</dbReference>
<evidence type="ECO:0000256" key="2">
    <source>
        <dbReference type="SAM" id="SignalP"/>
    </source>
</evidence>
<dbReference type="RefSeq" id="WP_183546932.1">
    <property type="nucleotide sequence ID" value="NZ_BMQT01000006.1"/>
</dbReference>
<feature type="chain" id="PRO_5030925966" description="Peptidase M15C domain-containing protein" evidence="2">
    <location>
        <begin position="28"/>
        <end position="367"/>
    </location>
</feature>
<reference evidence="4 5" key="1">
    <citation type="submission" date="2020-08" db="EMBL/GenBank/DDBJ databases">
        <title>Genomic Encyclopedia of Type Strains, Phase III (KMG-III): the genomes of soil and plant-associated and newly described type strains.</title>
        <authorList>
            <person name="Whitman W."/>
        </authorList>
    </citation>
    <scope>NUCLEOTIDE SEQUENCE [LARGE SCALE GENOMIC DNA]</scope>
    <source>
        <strain evidence="4 5">CECT 3302</strain>
    </source>
</reference>
<organism evidence="4 5">
    <name type="scientific">Nocardioides albus</name>
    <dbReference type="NCBI Taxonomy" id="1841"/>
    <lineage>
        <taxon>Bacteria</taxon>
        <taxon>Bacillati</taxon>
        <taxon>Actinomycetota</taxon>
        <taxon>Actinomycetes</taxon>
        <taxon>Propionibacteriales</taxon>
        <taxon>Nocardioidaceae</taxon>
        <taxon>Nocardioides</taxon>
    </lineage>
</organism>
<feature type="region of interest" description="Disordered" evidence="1">
    <location>
        <begin position="135"/>
        <end position="159"/>
    </location>
</feature>
<dbReference type="SUPFAM" id="SSF55166">
    <property type="entry name" value="Hedgehog/DD-peptidase"/>
    <property type="match status" value="1"/>
</dbReference>
<evidence type="ECO:0000256" key="1">
    <source>
        <dbReference type="SAM" id="MobiDB-lite"/>
    </source>
</evidence>
<feature type="domain" description="Peptidase M15C" evidence="3">
    <location>
        <begin position="271"/>
        <end position="344"/>
    </location>
</feature>
<dbReference type="GO" id="GO:0008233">
    <property type="term" value="F:peptidase activity"/>
    <property type="evidence" value="ECO:0007669"/>
    <property type="project" value="InterPro"/>
</dbReference>
<dbReference type="EMBL" id="JACHXG010000006">
    <property type="protein sequence ID" value="MBB3090322.1"/>
    <property type="molecule type" value="Genomic_DNA"/>
</dbReference>
<accession>A0A7W5A637</accession>
<sequence>MGMGGFAWVGTVLACVVTLLWSVPASAAVDGVLRLSGPGTVVDERSSTITITLRTPGGRAVPGSRVKLYTKTAGADGYALYTAVTTDAEGRARVSVRPRYDTIWRASSSAVVGVNAAWSNYYRLDNVPPVAPVRLPSAAPKPRRNPPAQPRATGSGANGVVTSIPDGVWRSMVGVSWHSGCPVGRASLRLLRINYWDYSGYRRRGEIIAHRDSVGRMKNALTAMYAGRYPIRRMYRVDRFGYSKTLRGGNDYASMDADNTSAFNCRNVVGRPGVRSPHSYGRSLDVNPWENPYRSRDGYVPNRWWPSRSHPRVAWRSTSHGVVRAMRNNGMRWTYGSGDLHHFDAPVSGRVAAREIMPCGADAVSCH</sequence>
<dbReference type="Proteomes" id="UP000577707">
    <property type="component" value="Unassembled WGS sequence"/>
</dbReference>
<gene>
    <name evidence="4" type="ORF">FHS12_003274</name>
</gene>
<dbReference type="AlphaFoldDB" id="A0A7W5A637"/>
<evidence type="ECO:0000313" key="4">
    <source>
        <dbReference type="EMBL" id="MBB3090322.1"/>
    </source>
</evidence>
<evidence type="ECO:0000259" key="3">
    <source>
        <dbReference type="Pfam" id="PF13539"/>
    </source>
</evidence>
<keyword evidence="5" id="KW-1185">Reference proteome</keyword>
<name>A0A7W5A637_9ACTN</name>
<feature type="signal peptide" evidence="2">
    <location>
        <begin position="1"/>
        <end position="27"/>
    </location>
</feature>
<keyword evidence="2" id="KW-0732">Signal</keyword>
<comment type="caution">
    <text evidence="4">The sequence shown here is derived from an EMBL/GenBank/DDBJ whole genome shotgun (WGS) entry which is preliminary data.</text>
</comment>
<dbReference type="Pfam" id="PF13539">
    <property type="entry name" value="Peptidase_M15_4"/>
    <property type="match status" value="1"/>
</dbReference>
<evidence type="ECO:0000313" key="5">
    <source>
        <dbReference type="Proteomes" id="UP000577707"/>
    </source>
</evidence>
<proteinExistence type="predicted"/>
<protein>
    <recommendedName>
        <fullName evidence="3">Peptidase M15C domain-containing protein</fullName>
    </recommendedName>
</protein>
<dbReference type="InterPro" id="IPR009045">
    <property type="entry name" value="Zn_M74/Hedgehog-like"/>
</dbReference>